<gene>
    <name evidence="1" type="ORF">PUN28_002822</name>
</gene>
<dbReference type="Proteomes" id="UP001430953">
    <property type="component" value="Unassembled WGS sequence"/>
</dbReference>
<protein>
    <submittedName>
        <fullName evidence="1">Uncharacterized protein</fullName>
    </submittedName>
</protein>
<evidence type="ECO:0000313" key="2">
    <source>
        <dbReference type="Proteomes" id="UP001430953"/>
    </source>
</evidence>
<name>A0AAW2GWJ6_9HYME</name>
<accession>A0AAW2GWJ6</accession>
<dbReference type="AlphaFoldDB" id="A0AAW2GWJ6"/>
<evidence type="ECO:0000313" key="1">
    <source>
        <dbReference type="EMBL" id="KAL0131538.1"/>
    </source>
</evidence>
<dbReference type="EMBL" id="JADYXP020000002">
    <property type="protein sequence ID" value="KAL0131538.1"/>
    <property type="molecule type" value="Genomic_DNA"/>
</dbReference>
<reference evidence="1 2" key="1">
    <citation type="submission" date="2023-03" db="EMBL/GenBank/DDBJ databases">
        <title>High recombination rates correlate with genetic variation in Cardiocondyla obscurior ants.</title>
        <authorList>
            <person name="Errbii M."/>
        </authorList>
    </citation>
    <scope>NUCLEOTIDE SEQUENCE [LARGE SCALE GENOMIC DNA]</scope>
    <source>
        <strain evidence="1">Alpha-2009</strain>
        <tissue evidence="1">Whole body</tissue>
    </source>
</reference>
<sequence>MTSRAATPDDGDAAAAAATDLSFSRSPSVRFCLSRVENARCSLDSRNGGKSGNPRGLFHRVEKLKACCVNNEAESIGTSAESFFVFAHRNIVLSLS</sequence>
<proteinExistence type="predicted"/>
<keyword evidence="2" id="KW-1185">Reference proteome</keyword>
<organism evidence="1 2">
    <name type="scientific">Cardiocondyla obscurior</name>
    <dbReference type="NCBI Taxonomy" id="286306"/>
    <lineage>
        <taxon>Eukaryota</taxon>
        <taxon>Metazoa</taxon>
        <taxon>Ecdysozoa</taxon>
        <taxon>Arthropoda</taxon>
        <taxon>Hexapoda</taxon>
        <taxon>Insecta</taxon>
        <taxon>Pterygota</taxon>
        <taxon>Neoptera</taxon>
        <taxon>Endopterygota</taxon>
        <taxon>Hymenoptera</taxon>
        <taxon>Apocrita</taxon>
        <taxon>Aculeata</taxon>
        <taxon>Formicoidea</taxon>
        <taxon>Formicidae</taxon>
        <taxon>Myrmicinae</taxon>
        <taxon>Cardiocondyla</taxon>
    </lineage>
</organism>
<comment type="caution">
    <text evidence="1">The sequence shown here is derived from an EMBL/GenBank/DDBJ whole genome shotgun (WGS) entry which is preliminary data.</text>
</comment>